<evidence type="ECO:0000313" key="3">
    <source>
        <dbReference type="Proteomes" id="UP000254794"/>
    </source>
</evidence>
<protein>
    <submittedName>
        <fullName evidence="2">Transposase</fullName>
    </submittedName>
</protein>
<evidence type="ECO:0000259" key="1">
    <source>
        <dbReference type="Pfam" id="PF13751"/>
    </source>
</evidence>
<feature type="domain" description="Transposase DDE" evidence="1">
    <location>
        <begin position="36"/>
        <end position="117"/>
    </location>
</feature>
<accession>A0A378JLQ5</accession>
<name>A0A378JLQ5_9GAMM</name>
<evidence type="ECO:0000313" key="2">
    <source>
        <dbReference type="EMBL" id="STX52144.1"/>
    </source>
</evidence>
<sequence length="118" mass="13603">MGITTYIPLFNTRSGTAQRTITPGFYYDANNDTYRCPANHKLNPGKILDNDYVLYHSRVKHCRDCSIKTSCQASKKKNQDIRVISSHTHFHLLQQVTLDMQTALFKQKLVERLAQIES</sequence>
<dbReference type="Proteomes" id="UP000254794">
    <property type="component" value="Unassembled WGS sequence"/>
</dbReference>
<dbReference type="EMBL" id="UGOD01000001">
    <property type="protein sequence ID" value="STX52144.1"/>
    <property type="molecule type" value="Genomic_DNA"/>
</dbReference>
<dbReference type="OrthoDB" id="5635346at2"/>
<dbReference type="AlphaFoldDB" id="A0A378JLQ5"/>
<gene>
    <name evidence="2" type="ORF">NCTC13316_02248</name>
</gene>
<organism evidence="2 3">
    <name type="scientific">Legionella busanensis</name>
    <dbReference type="NCBI Taxonomy" id="190655"/>
    <lineage>
        <taxon>Bacteria</taxon>
        <taxon>Pseudomonadati</taxon>
        <taxon>Pseudomonadota</taxon>
        <taxon>Gammaproteobacteria</taxon>
        <taxon>Legionellales</taxon>
        <taxon>Legionellaceae</taxon>
        <taxon>Legionella</taxon>
    </lineage>
</organism>
<dbReference type="RefSeq" id="WP_115331724.1">
    <property type="nucleotide sequence ID" value="NZ_CAAAHP010000012.1"/>
</dbReference>
<dbReference type="InterPro" id="IPR025668">
    <property type="entry name" value="Tnp_DDE_dom"/>
</dbReference>
<keyword evidence="3" id="KW-1185">Reference proteome</keyword>
<dbReference type="Pfam" id="PF13751">
    <property type="entry name" value="DDE_Tnp_1_6"/>
    <property type="match status" value="1"/>
</dbReference>
<proteinExistence type="predicted"/>
<reference evidence="2 3" key="1">
    <citation type="submission" date="2018-06" db="EMBL/GenBank/DDBJ databases">
        <authorList>
            <consortium name="Pathogen Informatics"/>
            <person name="Doyle S."/>
        </authorList>
    </citation>
    <scope>NUCLEOTIDE SEQUENCE [LARGE SCALE GENOMIC DNA]</scope>
    <source>
        <strain evidence="2 3">NCTC13316</strain>
    </source>
</reference>